<organism evidence="2 3">
    <name type="scientific">Araneus ventricosus</name>
    <name type="common">Orbweaver spider</name>
    <name type="synonym">Epeira ventricosa</name>
    <dbReference type="NCBI Taxonomy" id="182803"/>
    <lineage>
        <taxon>Eukaryota</taxon>
        <taxon>Metazoa</taxon>
        <taxon>Ecdysozoa</taxon>
        <taxon>Arthropoda</taxon>
        <taxon>Chelicerata</taxon>
        <taxon>Arachnida</taxon>
        <taxon>Araneae</taxon>
        <taxon>Araneomorphae</taxon>
        <taxon>Entelegynae</taxon>
        <taxon>Araneoidea</taxon>
        <taxon>Araneidae</taxon>
        <taxon>Araneus</taxon>
    </lineage>
</organism>
<dbReference type="EMBL" id="BGPR01055540">
    <property type="protein sequence ID" value="GBO32098.1"/>
    <property type="molecule type" value="Genomic_DNA"/>
</dbReference>
<dbReference type="AlphaFoldDB" id="A0A4Y2W6E1"/>
<feature type="compositionally biased region" description="Low complexity" evidence="1">
    <location>
        <begin position="63"/>
        <end position="72"/>
    </location>
</feature>
<evidence type="ECO:0000313" key="2">
    <source>
        <dbReference type="EMBL" id="GBO32098.1"/>
    </source>
</evidence>
<name>A0A4Y2W6E1_ARAVE</name>
<sequence>MPCTVAASSPPAIYLCIPCERHVHTEASSACKEARANGALWFGLRAPRSPGGEDGFHHPPSFPHSSSSHPGPTVLKVDRLQSLSSLILRLPNGPMVQGFLLHALGKLRSSPNGLMLKP</sequence>
<feature type="region of interest" description="Disordered" evidence="1">
    <location>
        <begin position="51"/>
        <end position="74"/>
    </location>
</feature>
<keyword evidence="3" id="KW-1185">Reference proteome</keyword>
<reference evidence="2 3" key="1">
    <citation type="journal article" date="2019" name="Sci. Rep.">
        <title>Orb-weaving spider Araneus ventricosus genome elucidates the spidroin gene catalogue.</title>
        <authorList>
            <person name="Kono N."/>
            <person name="Nakamura H."/>
            <person name="Ohtoshi R."/>
            <person name="Moran D.A.P."/>
            <person name="Shinohara A."/>
            <person name="Yoshida Y."/>
            <person name="Fujiwara M."/>
            <person name="Mori M."/>
            <person name="Tomita M."/>
            <person name="Arakawa K."/>
        </authorList>
    </citation>
    <scope>NUCLEOTIDE SEQUENCE [LARGE SCALE GENOMIC DNA]</scope>
</reference>
<protein>
    <submittedName>
        <fullName evidence="2">Uncharacterized protein</fullName>
    </submittedName>
</protein>
<evidence type="ECO:0000256" key="1">
    <source>
        <dbReference type="SAM" id="MobiDB-lite"/>
    </source>
</evidence>
<gene>
    <name evidence="2" type="ORF">AVEN_250925_1</name>
</gene>
<proteinExistence type="predicted"/>
<accession>A0A4Y2W6E1</accession>
<dbReference type="Proteomes" id="UP000499080">
    <property type="component" value="Unassembled WGS sequence"/>
</dbReference>
<evidence type="ECO:0000313" key="3">
    <source>
        <dbReference type="Proteomes" id="UP000499080"/>
    </source>
</evidence>
<comment type="caution">
    <text evidence="2">The sequence shown here is derived from an EMBL/GenBank/DDBJ whole genome shotgun (WGS) entry which is preliminary data.</text>
</comment>